<dbReference type="Proteomes" id="UP000501421">
    <property type="component" value="Plasmid pGspE55-1"/>
</dbReference>
<evidence type="ECO:0000313" key="2">
    <source>
        <dbReference type="Proteomes" id="UP000501421"/>
    </source>
</evidence>
<dbReference type="AlphaFoldDB" id="A0A679FVI0"/>
<proteinExistence type="predicted"/>
<keyword evidence="2" id="KW-1185">Reference proteome</keyword>
<name>A0A679FVI0_9BACL</name>
<protein>
    <submittedName>
        <fullName evidence="1">Uncharacterized protein</fullName>
    </submittedName>
</protein>
<dbReference type="EMBL" id="AP022558">
    <property type="protein sequence ID" value="BBW98979.1"/>
    <property type="molecule type" value="Genomic_DNA"/>
</dbReference>
<evidence type="ECO:0000313" key="1">
    <source>
        <dbReference type="EMBL" id="BBW98979.1"/>
    </source>
</evidence>
<keyword evidence="1" id="KW-0614">Plasmid</keyword>
<accession>A0A679FVI0</accession>
<sequence>MGVVRLVVSDEVKKQVDETWVKDLLFSLEEELLKMEMGEEMFVEIEMENCGFWVHRTQEGWMVKKYLPLI</sequence>
<geneLocation type="plasmid" evidence="1 2">
    <name>pGspE55-1</name>
</geneLocation>
<gene>
    <name evidence="1" type="ORF">GsuE55_38120</name>
</gene>
<organism evidence="1 2">
    <name type="scientific">Geobacillus subterraneus</name>
    <dbReference type="NCBI Taxonomy" id="129338"/>
    <lineage>
        <taxon>Bacteria</taxon>
        <taxon>Bacillati</taxon>
        <taxon>Bacillota</taxon>
        <taxon>Bacilli</taxon>
        <taxon>Bacillales</taxon>
        <taxon>Anoxybacillaceae</taxon>
        <taxon>Geobacillus</taxon>
    </lineage>
</organism>
<reference evidence="2" key="1">
    <citation type="journal article" date="2020" name="Microbiol. Resour. Announc.">
        <title>Complete Genome Sequence of Geobacillus sp. Strain E55-1, Isolated from Mine Geyser in Japan.</title>
        <authorList>
            <person name="Miyazaki K."/>
            <person name="Hase E."/>
            <person name="Tokito N."/>
        </authorList>
    </citation>
    <scope>NUCLEOTIDE SEQUENCE [LARGE SCALE GENOMIC DNA]</scope>
    <source>
        <strain evidence="2">E55-1</strain>
        <plasmid evidence="2">pGspE55-1</plasmid>
    </source>
</reference>